<evidence type="ECO:0000313" key="3">
    <source>
        <dbReference type="Proteomes" id="UP000558488"/>
    </source>
</evidence>
<keyword evidence="3" id="KW-1185">Reference proteome</keyword>
<proteinExistence type="predicted"/>
<feature type="compositionally biased region" description="Gly residues" evidence="1">
    <location>
        <begin position="32"/>
        <end position="42"/>
    </location>
</feature>
<evidence type="ECO:0000313" key="2">
    <source>
        <dbReference type="EMBL" id="KAF6366529.1"/>
    </source>
</evidence>
<gene>
    <name evidence="2" type="ORF">mPipKuh1_009931</name>
</gene>
<organism evidence="2 3">
    <name type="scientific">Pipistrellus kuhlii</name>
    <name type="common">Kuhl's pipistrelle</name>
    <dbReference type="NCBI Taxonomy" id="59472"/>
    <lineage>
        <taxon>Eukaryota</taxon>
        <taxon>Metazoa</taxon>
        <taxon>Chordata</taxon>
        <taxon>Craniata</taxon>
        <taxon>Vertebrata</taxon>
        <taxon>Euteleostomi</taxon>
        <taxon>Mammalia</taxon>
        <taxon>Eutheria</taxon>
        <taxon>Laurasiatheria</taxon>
        <taxon>Chiroptera</taxon>
        <taxon>Yangochiroptera</taxon>
        <taxon>Vespertilionidae</taxon>
        <taxon>Pipistrellus</taxon>
    </lineage>
</organism>
<dbReference type="AlphaFoldDB" id="A0A7J7YXH9"/>
<evidence type="ECO:0000256" key="1">
    <source>
        <dbReference type="SAM" id="MobiDB-lite"/>
    </source>
</evidence>
<feature type="region of interest" description="Disordered" evidence="1">
    <location>
        <begin position="1"/>
        <end position="120"/>
    </location>
</feature>
<dbReference type="Proteomes" id="UP000558488">
    <property type="component" value="Unassembled WGS sequence"/>
</dbReference>
<protein>
    <submittedName>
        <fullName evidence="2">Uncharacterized protein</fullName>
    </submittedName>
</protein>
<reference evidence="2 3" key="1">
    <citation type="journal article" date="2020" name="Nature">
        <title>Six reference-quality genomes reveal evolution of bat adaptations.</title>
        <authorList>
            <person name="Jebb D."/>
            <person name="Huang Z."/>
            <person name="Pippel M."/>
            <person name="Hughes G.M."/>
            <person name="Lavrichenko K."/>
            <person name="Devanna P."/>
            <person name="Winkler S."/>
            <person name="Jermiin L.S."/>
            <person name="Skirmuntt E.C."/>
            <person name="Katzourakis A."/>
            <person name="Burkitt-Gray L."/>
            <person name="Ray D.A."/>
            <person name="Sullivan K.A.M."/>
            <person name="Roscito J.G."/>
            <person name="Kirilenko B.M."/>
            <person name="Davalos L.M."/>
            <person name="Corthals A.P."/>
            <person name="Power M.L."/>
            <person name="Jones G."/>
            <person name="Ransome R.D."/>
            <person name="Dechmann D.K.N."/>
            <person name="Locatelli A.G."/>
            <person name="Puechmaille S.J."/>
            <person name="Fedrigo O."/>
            <person name="Jarvis E.D."/>
            <person name="Hiller M."/>
            <person name="Vernes S.C."/>
            <person name="Myers E.W."/>
            <person name="Teeling E.C."/>
        </authorList>
    </citation>
    <scope>NUCLEOTIDE SEQUENCE [LARGE SCALE GENOMIC DNA]</scope>
    <source>
        <strain evidence="2">MPipKuh1</strain>
        <tissue evidence="2">Flight muscle</tissue>
    </source>
</reference>
<dbReference type="EMBL" id="JACAGB010000004">
    <property type="protein sequence ID" value="KAF6366529.1"/>
    <property type="molecule type" value="Genomic_DNA"/>
</dbReference>
<name>A0A7J7YXH9_PIPKU</name>
<comment type="caution">
    <text evidence="2">The sequence shown here is derived from an EMBL/GenBank/DDBJ whole genome shotgun (WGS) entry which is preliminary data.</text>
</comment>
<accession>A0A7J7YXH9</accession>
<sequence length="133" mass="13742">MRTEPGGVERGLRPLQLWATPPRAAANSSLGRGFGDSPGGILDGPYLPSFIPPSSPPVKCEPRPLETNLQPEEGHTGTPRSCRDRSISLSPGAGAQGRGKALPPVSQAPSSCPLDPHPGALPLALAHPPVLHC</sequence>